<feature type="transmembrane region" description="Helical" evidence="7">
    <location>
        <begin position="7"/>
        <end position="29"/>
    </location>
</feature>
<feature type="transmembrane region" description="Helical" evidence="7">
    <location>
        <begin position="110"/>
        <end position="130"/>
    </location>
</feature>
<evidence type="ECO:0000256" key="2">
    <source>
        <dbReference type="ARBA" id="ARBA00008806"/>
    </source>
</evidence>
<dbReference type="GO" id="GO:0005886">
    <property type="term" value="C:plasma membrane"/>
    <property type="evidence" value="ECO:0007669"/>
    <property type="project" value="UniProtKB-SubCell"/>
</dbReference>
<comment type="subcellular location">
    <subcellularLocation>
        <location evidence="1">Cell membrane</location>
        <topology evidence="1">Multi-pass membrane protein</topology>
    </subcellularLocation>
</comment>
<evidence type="ECO:0000256" key="5">
    <source>
        <dbReference type="ARBA" id="ARBA00022989"/>
    </source>
</evidence>
<dbReference type="EMBL" id="PXOT01000010">
    <property type="protein sequence ID" value="PSG94488.1"/>
    <property type="molecule type" value="Genomic_DNA"/>
</dbReference>
<keyword evidence="5 7" id="KW-1133">Transmembrane helix</keyword>
<dbReference type="Gene3D" id="3.40.50.300">
    <property type="entry name" value="P-loop containing nucleotide triphosphate hydrolases"/>
    <property type="match status" value="2"/>
</dbReference>
<dbReference type="CDD" id="cd01127">
    <property type="entry name" value="TrwB_TraG_TraD_VirD4"/>
    <property type="match status" value="1"/>
</dbReference>
<dbReference type="InterPro" id="IPR003688">
    <property type="entry name" value="TraG/VirD4"/>
</dbReference>
<dbReference type="SUPFAM" id="SSF52540">
    <property type="entry name" value="P-loop containing nucleoside triphosphate hydrolases"/>
    <property type="match status" value="1"/>
</dbReference>
<dbReference type="InterPro" id="IPR027417">
    <property type="entry name" value="P-loop_NTPase"/>
</dbReference>
<keyword evidence="9" id="KW-1185">Reference proteome</keyword>
<protein>
    <recommendedName>
        <fullName evidence="10">TraD/TraG TraM recognition site domain-containing protein</fullName>
    </recommendedName>
</protein>
<dbReference type="PANTHER" id="PTHR37937">
    <property type="entry name" value="CONJUGATIVE TRANSFER: DNA TRANSPORT"/>
    <property type="match status" value="1"/>
</dbReference>
<dbReference type="InterPro" id="IPR051539">
    <property type="entry name" value="T4SS-coupling_protein"/>
</dbReference>
<feature type="transmembrane region" description="Helical" evidence="7">
    <location>
        <begin position="85"/>
        <end position="104"/>
    </location>
</feature>
<accession>A0A2T1NNM0</accession>
<evidence type="ECO:0000256" key="4">
    <source>
        <dbReference type="ARBA" id="ARBA00022692"/>
    </source>
</evidence>
<keyword evidence="6 7" id="KW-0472">Membrane</keyword>
<evidence type="ECO:0000313" key="8">
    <source>
        <dbReference type="EMBL" id="PSG94488.1"/>
    </source>
</evidence>
<keyword evidence="4 7" id="KW-0812">Transmembrane</keyword>
<name>A0A2T1NNM0_9FLAO</name>
<proteinExistence type="inferred from homology"/>
<comment type="caution">
    <text evidence="8">The sequence shown here is derived from an EMBL/GenBank/DDBJ whole genome shotgun (WGS) entry which is preliminary data.</text>
</comment>
<evidence type="ECO:0000256" key="7">
    <source>
        <dbReference type="SAM" id="Phobius"/>
    </source>
</evidence>
<evidence type="ECO:0000256" key="3">
    <source>
        <dbReference type="ARBA" id="ARBA00022475"/>
    </source>
</evidence>
<evidence type="ECO:0000256" key="1">
    <source>
        <dbReference type="ARBA" id="ARBA00004651"/>
    </source>
</evidence>
<dbReference type="OrthoDB" id="102453at2"/>
<feature type="transmembrane region" description="Helical" evidence="7">
    <location>
        <begin position="57"/>
        <end position="76"/>
    </location>
</feature>
<reference evidence="8 9" key="1">
    <citation type="submission" date="2018-03" db="EMBL/GenBank/DDBJ databases">
        <title>Mesoflavibacter sp. HG37 and Mesoflavibacter sp. HG96 sp.nov., two marine bacteria isolated from seawater of Western Pacific Ocean.</title>
        <authorList>
            <person name="Cheng H."/>
            <person name="Wu Y.-H."/>
            <person name="Guo L.-L."/>
            <person name="Xu X.-W."/>
        </authorList>
    </citation>
    <scope>NUCLEOTIDE SEQUENCE [LARGE SCALE GENOMIC DNA]</scope>
    <source>
        <strain evidence="8 9">KCTC 42117</strain>
    </source>
</reference>
<sequence>MNEKSLAFSAMFISVALFLIIGFLMYYPIYVYYNGNNFIGDSTYRFFAKSSILTKAYTNKLLLFSVITGATLLYSYKRDKKGSKIYAFSLALFGILMLLASDLINLTNMVMSYFSMFLYIFGFIFSLIGITKIRKIYNYKDLSEEDPFNDENETFAQTTEKIETKYSVNIPYEFIFKKKINQGWINFVNLFRALLIIGTPGSGKSFALIEEIIEQFIAKAFTLLVYDFKFDTLSKIAYNYLIHYKEKYKNDEEKMKLMPQIYFISFDNMKKTHRCNPIDPYLMKNQSDASNAASTLLKNLNKEWIKKMDFFSRSALSFGSGLIWYLKNKSEEHGKNYCTLPHVIILSTVNLDYLLKIMLKDVEVKTLMIPFKDALEREANQQLAGQTASAQISLSSLANKEIFYVMSGNDFRLDLNNPEHPKILCLQNNPDRSEIYSAPLGLYINKILQVVNQKGKRPLGLILDELPTIFIMGLRKIIDTGRSNLVATVLGIQSLAQLITEYSKEQADVLFDNCANIFCGSAKGETASRLSKIFGKIHQKKVSKTISKQDVTSNESTVMQELLPESKIASMSTGHFAGIVADEFQNKIEQKLCYGLVKPNMESKKFQNKHDIPIINDFKNQDHDIILKNKLNDVIHLNLYNNLKDIDFDHLNYIDFYNDYALEFSKKYYNNEIDCNKFIAIIKEIKLYDNLAELKKLYSEAIEENIIKFINFLVEESIINTNMDKILTSNFIQILKDVEELVKIEYYNVTGEYPEHRIFDENKINDNMTEVLSKEEELTAAFMNAPDDELEFDVNEIEDDEDELPPYRQINN</sequence>
<dbReference type="AlphaFoldDB" id="A0A2T1NNM0"/>
<keyword evidence="3" id="KW-1003">Cell membrane</keyword>
<dbReference type="Proteomes" id="UP000238430">
    <property type="component" value="Unassembled WGS sequence"/>
</dbReference>
<dbReference type="PANTHER" id="PTHR37937:SF1">
    <property type="entry name" value="CONJUGATIVE TRANSFER: DNA TRANSPORT"/>
    <property type="match status" value="1"/>
</dbReference>
<dbReference type="RefSeq" id="WP_106676248.1">
    <property type="nucleotide sequence ID" value="NZ_JACHWV010000010.1"/>
</dbReference>
<evidence type="ECO:0008006" key="10">
    <source>
        <dbReference type="Google" id="ProtNLM"/>
    </source>
</evidence>
<gene>
    <name evidence="8" type="ORF">C7H61_00715</name>
</gene>
<dbReference type="Pfam" id="PF02534">
    <property type="entry name" value="T4SS-DNA_transf"/>
    <property type="match status" value="1"/>
</dbReference>
<evidence type="ECO:0000256" key="6">
    <source>
        <dbReference type="ARBA" id="ARBA00023136"/>
    </source>
</evidence>
<comment type="similarity">
    <text evidence="2">Belongs to the VirD4/TraG family.</text>
</comment>
<organism evidence="8 9">
    <name type="scientific">Mesoflavibacter zeaxanthinifaciens subsp. sabulilitoris</name>
    <dbReference type="NCBI Taxonomy" id="1520893"/>
    <lineage>
        <taxon>Bacteria</taxon>
        <taxon>Pseudomonadati</taxon>
        <taxon>Bacteroidota</taxon>
        <taxon>Flavobacteriia</taxon>
        <taxon>Flavobacteriales</taxon>
        <taxon>Flavobacteriaceae</taxon>
        <taxon>Mesoflavibacter</taxon>
    </lineage>
</organism>
<evidence type="ECO:0000313" key="9">
    <source>
        <dbReference type="Proteomes" id="UP000238430"/>
    </source>
</evidence>